<dbReference type="Proteomes" id="UP000320386">
    <property type="component" value="Chromosome"/>
</dbReference>
<dbReference type="AlphaFoldDB" id="A0A518BTW1"/>
<dbReference type="SMART" id="SM01321">
    <property type="entry name" value="Y1_Tnp"/>
    <property type="match status" value="1"/>
</dbReference>
<dbReference type="GO" id="GO:0043565">
    <property type="term" value="F:sequence-specific DNA binding"/>
    <property type="evidence" value="ECO:0007669"/>
    <property type="project" value="TreeGrafter"/>
</dbReference>
<dbReference type="GO" id="GO:0006313">
    <property type="term" value="P:DNA transposition"/>
    <property type="evidence" value="ECO:0007669"/>
    <property type="project" value="InterPro"/>
</dbReference>
<dbReference type="KEGG" id="mcad:Pan265_02450"/>
<reference evidence="2 3" key="1">
    <citation type="submission" date="2019-02" db="EMBL/GenBank/DDBJ databases">
        <title>Deep-cultivation of Planctomycetes and their phenomic and genomic characterization uncovers novel biology.</title>
        <authorList>
            <person name="Wiegand S."/>
            <person name="Jogler M."/>
            <person name="Boedeker C."/>
            <person name="Pinto D."/>
            <person name="Vollmers J."/>
            <person name="Rivas-Marin E."/>
            <person name="Kohn T."/>
            <person name="Peeters S.H."/>
            <person name="Heuer A."/>
            <person name="Rast P."/>
            <person name="Oberbeckmann S."/>
            <person name="Bunk B."/>
            <person name="Jeske O."/>
            <person name="Meyerdierks A."/>
            <person name="Storesund J.E."/>
            <person name="Kallscheuer N."/>
            <person name="Luecker S."/>
            <person name="Lage O.M."/>
            <person name="Pohl T."/>
            <person name="Merkel B.J."/>
            <person name="Hornburger P."/>
            <person name="Mueller R.-W."/>
            <person name="Bruemmer F."/>
            <person name="Labrenz M."/>
            <person name="Spormann A.M."/>
            <person name="Op den Camp H."/>
            <person name="Overmann J."/>
            <person name="Amann R."/>
            <person name="Jetten M.S.M."/>
            <person name="Mascher T."/>
            <person name="Medema M.H."/>
            <person name="Devos D.P."/>
            <person name="Kaster A.-K."/>
            <person name="Ovreas L."/>
            <person name="Rohde M."/>
            <person name="Galperin M.Y."/>
            <person name="Jogler C."/>
        </authorList>
    </citation>
    <scope>NUCLEOTIDE SEQUENCE [LARGE SCALE GENOMIC DNA]</scope>
    <source>
        <strain evidence="2 3">Pan265</strain>
    </source>
</reference>
<dbReference type="InterPro" id="IPR052715">
    <property type="entry name" value="RAYT_transposase"/>
</dbReference>
<evidence type="ECO:0000259" key="1">
    <source>
        <dbReference type="SMART" id="SM01321"/>
    </source>
</evidence>
<dbReference type="InterPro" id="IPR002686">
    <property type="entry name" value="Transposase_17"/>
</dbReference>
<organism evidence="2 3">
    <name type="scientific">Mucisphaera calidilacus</name>
    <dbReference type="NCBI Taxonomy" id="2527982"/>
    <lineage>
        <taxon>Bacteria</taxon>
        <taxon>Pseudomonadati</taxon>
        <taxon>Planctomycetota</taxon>
        <taxon>Phycisphaerae</taxon>
        <taxon>Phycisphaerales</taxon>
        <taxon>Phycisphaeraceae</taxon>
        <taxon>Mucisphaera</taxon>
    </lineage>
</organism>
<dbReference type="PANTHER" id="PTHR36966">
    <property type="entry name" value="REP-ASSOCIATED TYROSINE TRANSPOSASE"/>
    <property type="match status" value="1"/>
</dbReference>
<dbReference type="Gene3D" id="3.30.70.1290">
    <property type="entry name" value="Transposase IS200-like"/>
    <property type="match status" value="1"/>
</dbReference>
<dbReference type="InterPro" id="IPR036515">
    <property type="entry name" value="Transposase_17_sf"/>
</dbReference>
<evidence type="ECO:0000313" key="3">
    <source>
        <dbReference type="Proteomes" id="UP000320386"/>
    </source>
</evidence>
<keyword evidence="3" id="KW-1185">Reference proteome</keyword>
<dbReference type="NCBIfam" id="NF047646">
    <property type="entry name" value="REP_Tyr_transpos"/>
    <property type="match status" value="1"/>
</dbReference>
<sequence length="328" mass="37194">MAPGRWRGLSSTDLQEQVRGTGEVVRFVEHGPVGTGPWHRGGGGVCRARTCRNRSVAPGRWRGLSSTDLQEQVRGTGEAMRFVEHGPVGTGPWHRGGGGVCRVRICRNRSVAPGRWWGLPSTDLQEQVRGTGEVAGFVEHGPAGTGPWHRAPGRLWCKDVFIIVLYMMMSYRNEMRRREVVGPRFLTFSCYRRFALFREVAWRDLFVSSLLSAQARYGFRLYAWVVMPEHVHLVLDPKRVATGDVLRSIKQPVAQRAIRVWRQQGSSILKAIAVGDGYRFWQAGGGYDRNVRDEDELVQKIRYVRENPVKRGLVERPEDWAWSSVSWG</sequence>
<dbReference type="PANTHER" id="PTHR36966:SF1">
    <property type="entry name" value="REP-ASSOCIATED TYROSINE TRANSPOSASE"/>
    <property type="match status" value="1"/>
</dbReference>
<proteinExistence type="predicted"/>
<evidence type="ECO:0000313" key="2">
    <source>
        <dbReference type="EMBL" id="QDU70418.1"/>
    </source>
</evidence>
<dbReference type="SUPFAM" id="SSF143422">
    <property type="entry name" value="Transposase IS200-like"/>
    <property type="match status" value="1"/>
</dbReference>
<dbReference type="GO" id="GO:0004803">
    <property type="term" value="F:transposase activity"/>
    <property type="evidence" value="ECO:0007669"/>
    <property type="project" value="InterPro"/>
</dbReference>
<accession>A0A518BTW1</accession>
<dbReference type="EMBL" id="CP036280">
    <property type="protein sequence ID" value="QDU70418.1"/>
    <property type="molecule type" value="Genomic_DNA"/>
</dbReference>
<name>A0A518BTW1_9BACT</name>
<gene>
    <name evidence="2" type="ORF">Pan265_02450</name>
</gene>
<feature type="domain" description="Transposase IS200-like" evidence="1">
    <location>
        <begin position="180"/>
        <end position="307"/>
    </location>
</feature>
<dbReference type="Pfam" id="PF01797">
    <property type="entry name" value="Y1_Tnp"/>
    <property type="match status" value="1"/>
</dbReference>
<protein>
    <submittedName>
        <fullName evidence="2">Transposase IS200 like protein</fullName>
    </submittedName>
</protein>